<feature type="region of interest" description="Disordered" evidence="1">
    <location>
        <begin position="439"/>
        <end position="477"/>
    </location>
</feature>
<keyword evidence="4" id="KW-1185">Reference proteome</keyword>
<name>A0ABW6C0V6_9BACT</name>
<sequence>MNLFAANATFANTYYYYDGPSIQMGDILSGIGDPESLLRSDGLFDRSRIEERLDGKPKMAYLGYDLRLPSFMLKLSPRHSIALTTRFRRNVQANNVSEDIARVIGLGTSSSALQNTPFIGSEAYFNANAFTEIGLTYALVLHSQEEHFIKGGFTVKKLAGHYSAHLLASNIDYQLAQNQEGESYMQVQQGNASFGFSRNDYQVTRNEILDAIIKRNSPGSGWGMDIGFTYEYRPRYADYQYTIDEKERTDHGENKYRYRIGVALLDMGSITYKDPQQVRSYDITRENLYLDSYLFEGVDSENLGPTLEEALQVQSSERKTEIISGLPTALYLNFDYRITRNLFVNTAVLHNLRGKDAVAMHQPSALAVAPRLEGKRLELAMPVYLTNNYKDLNFGAMLRLGALVVGSNNLASMLPSNKAVGPDLYMGFGISIGTGGQRAKIEEKARKKANKEQRKAERNKATTTTPATTVPDSLQKQ</sequence>
<evidence type="ECO:0000256" key="1">
    <source>
        <dbReference type="SAM" id="MobiDB-lite"/>
    </source>
</evidence>
<comment type="caution">
    <text evidence="3">The sequence shown here is derived from an EMBL/GenBank/DDBJ whole genome shotgun (WGS) entry which is preliminary data.</text>
</comment>
<proteinExistence type="predicted"/>
<feature type="domain" description="DUF5723" evidence="2">
    <location>
        <begin position="15"/>
        <end position="407"/>
    </location>
</feature>
<accession>A0ABW6C0V6</accession>
<organism evidence="3 4">
    <name type="scientific">Pontibacter toksunensis</name>
    <dbReference type="NCBI Taxonomy" id="1332631"/>
    <lineage>
        <taxon>Bacteria</taxon>
        <taxon>Pseudomonadati</taxon>
        <taxon>Bacteroidota</taxon>
        <taxon>Cytophagia</taxon>
        <taxon>Cytophagales</taxon>
        <taxon>Hymenobacteraceae</taxon>
        <taxon>Pontibacter</taxon>
    </lineage>
</organism>
<evidence type="ECO:0000313" key="4">
    <source>
        <dbReference type="Proteomes" id="UP001597641"/>
    </source>
</evidence>
<protein>
    <submittedName>
        <fullName evidence="3">DUF5723 family protein</fullName>
    </submittedName>
</protein>
<dbReference type="Pfam" id="PF18990">
    <property type="entry name" value="DUF5723"/>
    <property type="match status" value="1"/>
</dbReference>
<evidence type="ECO:0000313" key="3">
    <source>
        <dbReference type="EMBL" id="MFD3002904.1"/>
    </source>
</evidence>
<evidence type="ECO:0000259" key="2">
    <source>
        <dbReference type="Pfam" id="PF18990"/>
    </source>
</evidence>
<feature type="compositionally biased region" description="Basic and acidic residues" evidence="1">
    <location>
        <begin position="439"/>
        <end position="460"/>
    </location>
</feature>
<dbReference type="EMBL" id="JBHUOX010000021">
    <property type="protein sequence ID" value="MFD3002904.1"/>
    <property type="molecule type" value="Genomic_DNA"/>
</dbReference>
<gene>
    <name evidence="3" type="ORF">ACFS7Z_21235</name>
</gene>
<dbReference type="Proteomes" id="UP001597641">
    <property type="component" value="Unassembled WGS sequence"/>
</dbReference>
<dbReference type="InterPro" id="IPR043781">
    <property type="entry name" value="DUF5723"/>
</dbReference>
<reference evidence="4" key="1">
    <citation type="journal article" date="2019" name="Int. J. Syst. Evol. Microbiol.">
        <title>The Global Catalogue of Microorganisms (GCM) 10K type strain sequencing project: providing services to taxonomists for standard genome sequencing and annotation.</title>
        <authorList>
            <consortium name="The Broad Institute Genomics Platform"/>
            <consortium name="The Broad Institute Genome Sequencing Center for Infectious Disease"/>
            <person name="Wu L."/>
            <person name="Ma J."/>
        </authorList>
    </citation>
    <scope>NUCLEOTIDE SEQUENCE [LARGE SCALE GENOMIC DNA]</scope>
    <source>
        <strain evidence="4">KCTC 23984</strain>
    </source>
</reference>